<comment type="similarity">
    <text evidence="4">Belongs to the dihydroorotate dehydrogenase family. Type 2 subfamily.</text>
</comment>
<dbReference type="EC" id="1.3.5.2" evidence="5"/>
<evidence type="ECO:0000256" key="6">
    <source>
        <dbReference type="ARBA" id="ARBA00017599"/>
    </source>
</evidence>
<sequence>MSQQTPKVHVVKDFDWTAKLVNACDSSLENLQPLLQLLFHCESARQPLRFEFTLTELPPGYITRSSAIIIGGGLVGFGITELLFGSERFYNEVAMPIVHRFCDGETSHRLAVKVVKYGLYPRFGQNHREYPELECEVFGHKFKNPIGLAAGFDKDGEAIENLKKCGFGAVEIGSVTPMPQPGNPKPRVFRLLEDKGVINRYGFNSQGVGSVSNRVRKSFDPSSPVFFGVNLGKNKATDDARLDYEIGVNYFGAHCDYLVINVSSPNTPGLRSMQNKDSLKKVLMDTVRDAVNRIDSDQRPKVLLKIAPDLIDSEKRDIADIALDKKYGIDGLIVSNTTISRPESLNSGNKGETGGLSGEPVREISTECVRQMYKLTKGAVPIVGCGGVSSGADAYEKIRAGSSLVQLYSALVYQGFPVVGRVKRELAELLKKDGFANVSEAIGADHRTPNGALPGASSQHEPDSFAAFLPGKVVFAVRFPHLIGQKLFKPITETADDLGGRLEVEVKKLVEVVSTESEVLVTEMVSLSVLLKLVLLILAILLVFHIVRLTFIGLRYLFYIAYRRYRRRKGLPDVKESELPKFVLTVPVVIASAPSGTTPLVELAANHRWNVFYDKKANEFVSSLLPLVEPAESITK</sequence>
<evidence type="ECO:0000256" key="9">
    <source>
        <dbReference type="ARBA" id="ARBA00022692"/>
    </source>
</evidence>
<evidence type="ECO:0000256" key="7">
    <source>
        <dbReference type="ARBA" id="ARBA00022630"/>
    </source>
</evidence>
<gene>
    <name evidence="19" type="ORF">QR680_008604</name>
</gene>
<evidence type="ECO:0000256" key="5">
    <source>
        <dbReference type="ARBA" id="ARBA00012791"/>
    </source>
</evidence>
<protein>
    <recommendedName>
        <fullName evidence="6">Dihydroorotate dehydrogenase (quinone), mitochondrial</fullName>
        <ecNumber evidence="5">1.3.5.2</ecNumber>
    </recommendedName>
</protein>
<evidence type="ECO:0000256" key="1">
    <source>
        <dbReference type="ARBA" id="ARBA00001917"/>
    </source>
</evidence>
<feature type="transmembrane region" description="Helical" evidence="17">
    <location>
        <begin position="533"/>
        <end position="558"/>
    </location>
</feature>
<dbReference type="Pfam" id="PF01180">
    <property type="entry name" value="DHO_dh"/>
    <property type="match status" value="1"/>
</dbReference>
<feature type="domain" description="Dihydroorotate dehydrogenase catalytic" evidence="18">
    <location>
        <begin position="133"/>
        <end position="430"/>
    </location>
</feature>
<keyword evidence="7" id="KW-0285">Flavoprotein</keyword>
<evidence type="ECO:0000259" key="18">
    <source>
        <dbReference type="Pfam" id="PF01180"/>
    </source>
</evidence>
<keyword evidence="10" id="KW-0999">Mitochondrion inner membrane</keyword>
<name>A0AA39M7Y6_9BILA</name>
<dbReference type="AlphaFoldDB" id="A0AA39M7Y6"/>
<keyword evidence="15 17" id="KW-0472">Membrane</keyword>
<evidence type="ECO:0000256" key="14">
    <source>
        <dbReference type="ARBA" id="ARBA00023128"/>
    </source>
</evidence>
<evidence type="ECO:0000256" key="16">
    <source>
        <dbReference type="ARBA" id="ARBA00048639"/>
    </source>
</evidence>
<evidence type="ECO:0000256" key="11">
    <source>
        <dbReference type="ARBA" id="ARBA00022946"/>
    </source>
</evidence>
<evidence type="ECO:0000256" key="8">
    <source>
        <dbReference type="ARBA" id="ARBA00022643"/>
    </source>
</evidence>
<evidence type="ECO:0000256" key="17">
    <source>
        <dbReference type="SAM" id="Phobius"/>
    </source>
</evidence>
<dbReference type="NCBIfam" id="TIGR01036">
    <property type="entry name" value="pyrD_sub2"/>
    <property type="match status" value="1"/>
</dbReference>
<dbReference type="CDD" id="cd04738">
    <property type="entry name" value="DHOD_2_like"/>
    <property type="match status" value="1"/>
</dbReference>
<evidence type="ECO:0000256" key="4">
    <source>
        <dbReference type="ARBA" id="ARBA00005359"/>
    </source>
</evidence>
<evidence type="ECO:0000256" key="10">
    <source>
        <dbReference type="ARBA" id="ARBA00022792"/>
    </source>
</evidence>
<keyword evidence="13" id="KW-0560">Oxidoreductase</keyword>
<dbReference type="SUPFAM" id="SSF51395">
    <property type="entry name" value="FMN-linked oxidoreductases"/>
    <property type="match status" value="1"/>
</dbReference>
<evidence type="ECO:0000256" key="2">
    <source>
        <dbReference type="ARBA" id="ARBA00004434"/>
    </source>
</evidence>
<dbReference type="InterPro" id="IPR050074">
    <property type="entry name" value="DHO_dehydrogenase"/>
</dbReference>
<dbReference type="NCBIfam" id="NF003652">
    <property type="entry name" value="PRK05286.2-5"/>
    <property type="match status" value="1"/>
</dbReference>
<dbReference type="InterPro" id="IPR005719">
    <property type="entry name" value="Dihydroorotate_DH_2"/>
</dbReference>
<dbReference type="GO" id="GO:0009220">
    <property type="term" value="P:pyrimidine ribonucleotide biosynthetic process"/>
    <property type="evidence" value="ECO:0007669"/>
    <property type="project" value="TreeGrafter"/>
</dbReference>
<evidence type="ECO:0000256" key="3">
    <source>
        <dbReference type="ARBA" id="ARBA00005161"/>
    </source>
</evidence>
<evidence type="ECO:0000256" key="12">
    <source>
        <dbReference type="ARBA" id="ARBA00022989"/>
    </source>
</evidence>
<keyword evidence="14" id="KW-0496">Mitochondrion</keyword>
<comment type="catalytic activity">
    <reaction evidence="16">
        <text>(S)-dihydroorotate + a quinone = orotate + a quinol</text>
        <dbReference type="Rhea" id="RHEA:30187"/>
        <dbReference type="ChEBI" id="CHEBI:24646"/>
        <dbReference type="ChEBI" id="CHEBI:30839"/>
        <dbReference type="ChEBI" id="CHEBI:30864"/>
        <dbReference type="ChEBI" id="CHEBI:132124"/>
        <dbReference type="EC" id="1.3.5.2"/>
    </reaction>
</comment>
<organism evidence="19 20">
    <name type="scientific">Steinernema hermaphroditum</name>
    <dbReference type="NCBI Taxonomy" id="289476"/>
    <lineage>
        <taxon>Eukaryota</taxon>
        <taxon>Metazoa</taxon>
        <taxon>Ecdysozoa</taxon>
        <taxon>Nematoda</taxon>
        <taxon>Chromadorea</taxon>
        <taxon>Rhabditida</taxon>
        <taxon>Tylenchina</taxon>
        <taxon>Panagrolaimomorpha</taxon>
        <taxon>Strongyloidoidea</taxon>
        <taxon>Steinernematidae</taxon>
        <taxon>Steinernema</taxon>
    </lineage>
</organism>
<evidence type="ECO:0000313" key="20">
    <source>
        <dbReference type="Proteomes" id="UP001175271"/>
    </source>
</evidence>
<keyword evidence="11" id="KW-0809">Transit peptide</keyword>
<dbReference type="EMBL" id="JAUCMV010000001">
    <property type="protein sequence ID" value="KAK0424307.1"/>
    <property type="molecule type" value="Genomic_DNA"/>
</dbReference>
<dbReference type="Gene3D" id="3.20.20.70">
    <property type="entry name" value="Aldolase class I"/>
    <property type="match status" value="1"/>
</dbReference>
<dbReference type="GO" id="GO:0006207">
    <property type="term" value="P:'de novo' pyrimidine nucleobase biosynthetic process"/>
    <property type="evidence" value="ECO:0007669"/>
    <property type="project" value="InterPro"/>
</dbReference>
<dbReference type="InterPro" id="IPR005720">
    <property type="entry name" value="Dihydroorotate_DH_cat"/>
</dbReference>
<reference evidence="19" key="1">
    <citation type="submission" date="2023-06" db="EMBL/GenBank/DDBJ databases">
        <title>Genomic analysis of the entomopathogenic nematode Steinernema hermaphroditum.</title>
        <authorList>
            <person name="Schwarz E.M."/>
            <person name="Heppert J.K."/>
            <person name="Baniya A."/>
            <person name="Schwartz H.T."/>
            <person name="Tan C.-H."/>
            <person name="Antoshechkin I."/>
            <person name="Sternberg P.W."/>
            <person name="Goodrich-Blair H."/>
            <person name="Dillman A.R."/>
        </authorList>
    </citation>
    <scope>NUCLEOTIDE SEQUENCE</scope>
    <source>
        <strain evidence="19">PS9179</strain>
        <tissue evidence="19">Whole animal</tissue>
    </source>
</reference>
<comment type="pathway">
    <text evidence="3">Pyrimidine metabolism; UMP biosynthesis via de novo pathway; orotate from (S)-dihydroorotate (quinone route): step 1/1.</text>
</comment>
<dbReference type="NCBIfam" id="NF003645">
    <property type="entry name" value="PRK05286.1-2"/>
    <property type="match status" value="1"/>
</dbReference>
<accession>A0AA39M7Y6</accession>
<keyword evidence="20" id="KW-1185">Reference proteome</keyword>
<dbReference type="PANTHER" id="PTHR48109">
    <property type="entry name" value="DIHYDROOROTATE DEHYDROGENASE (QUINONE), MITOCHONDRIAL-RELATED"/>
    <property type="match status" value="1"/>
</dbReference>
<evidence type="ECO:0000256" key="15">
    <source>
        <dbReference type="ARBA" id="ARBA00023136"/>
    </source>
</evidence>
<dbReference type="Proteomes" id="UP001175271">
    <property type="component" value="Unassembled WGS sequence"/>
</dbReference>
<evidence type="ECO:0000313" key="19">
    <source>
        <dbReference type="EMBL" id="KAK0424307.1"/>
    </source>
</evidence>
<dbReference type="InterPro" id="IPR013785">
    <property type="entry name" value="Aldolase_TIM"/>
</dbReference>
<dbReference type="GO" id="GO:0005743">
    <property type="term" value="C:mitochondrial inner membrane"/>
    <property type="evidence" value="ECO:0007669"/>
    <property type="project" value="UniProtKB-SubCell"/>
</dbReference>
<keyword evidence="12 17" id="KW-1133">Transmembrane helix</keyword>
<keyword evidence="9 17" id="KW-0812">Transmembrane</keyword>
<comment type="cofactor">
    <cofactor evidence="1">
        <name>FMN</name>
        <dbReference type="ChEBI" id="CHEBI:58210"/>
    </cofactor>
</comment>
<comment type="caution">
    <text evidence="19">The sequence shown here is derived from an EMBL/GenBank/DDBJ whole genome shotgun (WGS) entry which is preliminary data.</text>
</comment>
<dbReference type="FunFam" id="3.20.20.70:FF:000066">
    <property type="entry name" value="Dihydroorotate dehydrogenase (quinone), mitochondrial"/>
    <property type="match status" value="1"/>
</dbReference>
<dbReference type="PROSITE" id="PS00911">
    <property type="entry name" value="DHODEHASE_1"/>
    <property type="match status" value="1"/>
</dbReference>
<proteinExistence type="inferred from homology"/>
<dbReference type="GO" id="GO:0106430">
    <property type="term" value="F:dihydroorotate dehydrogenase (quinone) activity"/>
    <property type="evidence" value="ECO:0007669"/>
    <property type="project" value="UniProtKB-EC"/>
</dbReference>
<dbReference type="PANTHER" id="PTHR48109:SF4">
    <property type="entry name" value="DIHYDROOROTATE DEHYDROGENASE (QUINONE), MITOCHONDRIAL"/>
    <property type="match status" value="1"/>
</dbReference>
<evidence type="ECO:0000256" key="13">
    <source>
        <dbReference type="ARBA" id="ARBA00023002"/>
    </source>
</evidence>
<keyword evidence="8" id="KW-0288">FMN</keyword>
<comment type="subcellular location">
    <subcellularLocation>
        <location evidence="2">Mitochondrion inner membrane</location>
        <topology evidence="2">Single-pass membrane protein</topology>
    </subcellularLocation>
</comment>
<dbReference type="InterPro" id="IPR001295">
    <property type="entry name" value="Dihydroorotate_DH_CS"/>
</dbReference>